<dbReference type="Proteomes" id="UP000192872">
    <property type="component" value="Unassembled WGS sequence"/>
</dbReference>
<dbReference type="AlphaFoldDB" id="A0A1W9HPU0"/>
<dbReference type="EMBL" id="LWDL01000031">
    <property type="protein sequence ID" value="OQW49459.1"/>
    <property type="molecule type" value="Genomic_DNA"/>
</dbReference>
<dbReference type="PANTHER" id="PTHR38460">
    <property type="entry name" value="TAUTOMERASE YOLI-RELATED"/>
    <property type="match status" value="1"/>
</dbReference>
<dbReference type="STRING" id="1827387.A4S15_01590"/>
<organism evidence="1 2">
    <name type="scientific">Candidatus Raskinella chloraquaticus</name>
    <dbReference type="NCBI Taxonomy" id="1951219"/>
    <lineage>
        <taxon>Bacteria</taxon>
        <taxon>Pseudomonadati</taxon>
        <taxon>Pseudomonadota</taxon>
        <taxon>Alphaproteobacteria</taxon>
        <taxon>Hyphomicrobiales</taxon>
        <taxon>Phreatobacteraceae</taxon>
        <taxon>Candidatus Raskinella</taxon>
    </lineage>
</organism>
<sequence>MPLVRISLRHGKPRAYRQAIADQIYNAMRELFEVPPDDIFMTVDELQSENFIYSRTFFDIPRDEDFVIIQITAANTRGQTQKRAFYKGLVARLSAEPGISPDNVMISLVEVGRENWSFGRGVAQYAPG</sequence>
<dbReference type="Gene3D" id="3.30.429.10">
    <property type="entry name" value="Macrophage Migration Inhibitory Factor"/>
    <property type="match status" value="1"/>
</dbReference>
<name>A0A1W9HPU0_9HYPH</name>
<dbReference type="Pfam" id="PF14552">
    <property type="entry name" value="Tautomerase_2"/>
    <property type="match status" value="1"/>
</dbReference>
<dbReference type="PANTHER" id="PTHR38460:SF1">
    <property type="entry name" value="TAUTOMERASE YOLI-RELATED"/>
    <property type="match status" value="1"/>
</dbReference>
<evidence type="ECO:0000313" key="2">
    <source>
        <dbReference type="Proteomes" id="UP000192872"/>
    </source>
</evidence>
<dbReference type="InterPro" id="IPR037479">
    <property type="entry name" value="Tauto_MSAD"/>
</dbReference>
<proteinExistence type="predicted"/>
<gene>
    <name evidence="1" type="ORF">A4S15_01590</name>
</gene>
<dbReference type="RefSeq" id="WP_376802565.1">
    <property type="nucleotide sequence ID" value="NZ_DBNB01000019.1"/>
</dbReference>
<accession>A0A1W9HPU0</accession>
<dbReference type="SUPFAM" id="SSF55331">
    <property type="entry name" value="Tautomerase/MIF"/>
    <property type="match status" value="1"/>
</dbReference>
<dbReference type="InterPro" id="IPR014347">
    <property type="entry name" value="Tautomerase/MIF_sf"/>
</dbReference>
<protein>
    <submittedName>
        <fullName evidence="1">4-oxalocrotonate tautomerase</fullName>
    </submittedName>
</protein>
<comment type="caution">
    <text evidence="1">The sequence shown here is derived from an EMBL/GenBank/DDBJ whole genome shotgun (WGS) entry which is preliminary data.</text>
</comment>
<reference evidence="1 2" key="1">
    <citation type="journal article" date="2017" name="Water Res.">
        <title>Comammox in drinking water systems.</title>
        <authorList>
            <person name="Wang Y."/>
            <person name="Ma L."/>
            <person name="Mao Y."/>
            <person name="Jiang X."/>
            <person name="Xia Y."/>
            <person name="Yu K."/>
            <person name="Li B."/>
            <person name="Zhang T."/>
        </authorList>
    </citation>
    <scope>NUCLEOTIDE SEQUENCE [LARGE SCALE GENOMIC DNA]</scope>
    <source>
        <strain evidence="1">SG_bin8</strain>
    </source>
</reference>
<evidence type="ECO:0000313" key="1">
    <source>
        <dbReference type="EMBL" id="OQW49459.1"/>
    </source>
</evidence>